<dbReference type="SUPFAM" id="SSF81383">
    <property type="entry name" value="F-box domain"/>
    <property type="match status" value="1"/>
</dbReference>
<dbReference type="Gene3D" id="2.120.10.80">
    <property type="entry name" value="Kelch-type beta propeller"/>
    <property type="match status" value="1"/>
</dbReference>
<dbReference type="AlphaFoldDB" id="A0ABD1XUU7"/>
<reference evidence="3 4" key="1">
    <citation type="submission" date="2024-09" db="EMBL/GenBank/DDBJ databases">
        <title>Chromosome-scale assembly of Riccia fluitans.</title>
        <authorList>
            <person name="Paukszto L."/>
            <person name="Sawicki J."/>
            <person name="Karawczyk K."/>
            <person name="Piernik-Szablinska J."/>
            <person name="Szczecinska M."/>
            <person name="Mazdziarz M."/>
        </authorList>
    </citation>
    <scope>NUCLEOTIDE SEQUENCE [LARGE SCALE GENOMIC DNA]</scope>
    <source>
        <strain evidence="3">Rf_01</strain>
        <tissue evidence="3">Aerial parts of the thallus</tissue>
    </source>
</reference>
<evidence type="ECO:0000256" key="1">
    <source>
        <dbReference type="SAM" id="MobiDB-lite"/>
    </source>
</evidence>
<feature type="region of interest" description="Disordered" evidence="1">
    <location>
        <begin position="360"/>
        <end position="386"/>
    </location>
</feature>
<dbReference type="EMBL" id="JBHFFA010000007">
    <property type="protein sequence ID" value="KAL2612722.1"/>
    <property type="molecule type" value="Genomic_DNA"/>
</dbReference>
<feature type="domain" description="F-box" evidence="2">
    <location>
        <begin position="18"/>
        <end position="57"/>
    </location>
</feature>
<sequence>MNRSSSTKTEITQQGSVWDRLHKDLVMTVLAHLPEPACLRARAVCKYWQRLIDSEEFAAVCGKVWPKMARPSWFLFYQGMKVETVFVYDPGDESHIYRLPLTFLPVKKLQGVCGRAAAGSLLCVEERAKGFFKALYLCDPLEKTWVKLPPMTIQQQPGENLDPMRSVILTTAEEEKVSGSYKVFVSSHNRTQVFDSNCSSWQSLGPAPAVRSSSLMSSVWCDNSLFTLSPPPGFEIVPQRYQLLKFNLDDPGTGWRPVHVEMPKFLKSPHLAVHRGRIIMVGKVYSRLSSHGPSCHPRMKIWELNENTASWDLVDHVPESMHAELISGNWNSACAWNDEWICIACKDRVLSYNLRTKRWGKSPQTSMPGSTSSSRSSDPDRPSLSLISSFKPTFRKRCLLSPKFGE</sequence>
<dbReference type="Pfam" id="PF00646">
    <property type="entry name" value="F-box"/>
    <property type="match status" value="1"/>
</dbReference>
<dbReference type="InterPro" id="IPR015915">
    <property type="entry name" value="Kelch-typ_b-propeller"/>
</dbReference>
<keyword evidence="4" id="KW-1185">Reference proteome</keyword>
<feature type="compositionally biased region" description="Low complexity" evidence="1">
    <location>
        <begin position="362"/>
        <end position="386"/>
    </location>
</feature>
<evidence type="ECO:0000259" key="2">
    <source>
        <dbReference type="Pfam" id="PF00646"/>
    </source>
</evidence>
<dbReference type="InterPro" id="IPR011043">
    <property type="entry name" value="Gal_Oxase/kelch_b-propeller"/>
</dbReference>
<dbReference type="Gene3D" id="1.20.1280.50">
    <property type="match status" value="1"/>
</dbReference>
<dbReference type="SUPFAM" id="SSF50965">
    <property type="entry name" value="Galactose oxidase, central domain"/>
    <property type="match status" value="1"/>
</dbReference>
<dbReference type="InterPro" id="IPR036047">
    <property type="entry name" value="F-box-like_dom_sf"/>
</dbReference>
<proteinExistence type="predicted"/>
<accession>A0ABD1XUU7</accession>
<dbReference type="Proteomes" id="UP001605036">
    <property type="component" value="Unassembled WGS sequence"/>
</dbReference>
<name>A0ABD1XUU7_9MARC</name>
<dbReference type="InterPro" id="IPR001810">
    <property type="entry name" value="F-box_dom"/>
</dbReference>
<evidence type="ECO:0000313" key="4">
    <source>
        <dbReference type="Proteomes" id="UP001605036"/>
    </source>
</evidence>
<dbReference type="PANTHER" id="PTHR31672">
    <property type="entry name" value="BNACNNG10540D PROTEIN"/>
    <property type="match status" value="1"/>
</dbReference>
<evidence type="ECO:0000313" key="3">
    <source>
        <dbReference type="EMBL" id="KAL2612722.1"/>
    </source>
</evidence>
<organism evidence="3 4">
    <name type="scientific">Riccia fluitans</name>
    <dbReference type="NCBI Taxonomy" id="41844"/>
    <lineage>
        <taxon>Eukaryota</taxon>
        <taxon>Viridiplantae</taxon>
        <taxon>Streptophyta</taxon>
        <taxon>Embryophyta</taxon>
        <taxon>Marchantiophyta</taxon>
        <taxon>Marchantiopsida</taxon>
        <taxon>Marchantiidae</taxon>
        <taxon>Marchantiales</taxon>
        <taxon>Ricciaceae</taxon>
        <taxon>Riccia</taxon>
    </lineage>
</organism>
<dbReference type="InterPro" id="IPR050796">
    <property type="entry name" value="SCF_F-box_component"/>
</dbReference>
<protein>
    <recommendedName>
        <fullName evidence="2">F-box domain-containing protein</fullName>
    </recommendedName>
</protein>
<comment type="caution">
    <text evidence="3">The sequence shown here is derived from an EMBL/GenBank/DDBJ whole genome shotgun (WGS) entry which is preliminary data.</text>
</comment>
<gene>
    <name evidence="3" type="ORF">R1flu_024414</name>
</gene>